<sequence>MLVAAGGVVFSGWFTSLGTGVFDGLGSREPLTVAYVSIDDDGPDLALRERVTAPHDRAILLGRPDAAQEESFMERYRAARVGSMVVVAVLSGNRAGLRIADVRPRVLKREPVSDGALLRVTHAGEAGTIEVAADLDERVPRFVPVKGRKTPYFQVKQIDLVRDERVTLAMTLTACEAFYEFEFVATVVSGGRTEQVVIRRPGGLPFRLTGPARKYRSVYGENPLGGWRPTSPPAPAKRGC</sequence>
<name>A0A1U9ZUQ4_9ACTN</name>
<dbReference type="OrthoDB" id="3531733at2"/>
<keyword evidence="2" id="KW-1185">Reference proteome</keyword>
<evidence type="ECO:0000313" key="1">
    <source>
        <dbReference type="EMBL" id="AQZ61672.1"/>
    </source>
</evidence>
<gene>
    <name evidence="1" type="ORF">BKM31_09505</name>
</gene>
<dbReference type="KEGG" id="noa:BKM31_09505"/>
<organism evidence="1 2">
    <name type="scientific">[Actinomadura] parvosata subsp. kistnae</name>
    <dbReference type="NCBI Taxonomy" id="1909395"/>
    <lineage>
        <taxon>Bacteria</taxon>
        <taxon>Bacillati</taxon>
        <taxon>Actinomycetota</taxon>
        <taxon>Actinomycetes</taxon>
        <taxon>Streptosporangiales</taxon>
        <taxon>Streptosporangiaceae</taxon>
        <taxon>Nonomuraea</taxon>
    </lineage>
</organism>
<dbReference type="Proteomes" id="UP000190797">
    <property type="component" value="Chromosome"/>
</dbReference>
<dbReference type="STRING" id="1909395.BKM31_09505"/>
<proteinExistence type="predicted"/>
<accession>A0A1U9ZUQ4</accession>
<dbReference type="EMBL" id="CP017717">
    <property type="protein sequence ID" value="AQZ61672.1"/>
    <property type="molecule type" value="Genomic_DNA"/>
</dbReference>
<evidence type="ECO:0000313" key="2">
    <source>
        <dbReference type="Proteomes" id="UP000190797"/>
    </source>
</evidence>
<dbReference type="AlphaFoldDB" id="A0A1U9ZUQ4"/>
<protein>
    <submittedName>
        <fullName evidence="1">Uncharacterized protein</fullName>
    </submittedName>
</protein>
<reference evidence="2" key="1">
    <citation type="journal article" date="2017" name="Med. Chem. Commun.">
        <title>Nonomuraea sp. ATCC 55076 harbours the largest actinomycete chromosome to date and the kistamicin biosynthetic gene cluster.</title>
        <authorList>
            <person name="Nazari B."/>
            <person name="Forneris C.C."/>
            <person name="Gibson M.I."/>
            <person name="Moon K."/>
            <person name="Schramma K.R."/>
            <person name="Seyedsayamdost M.R."/>
        </authorList>
    </citation>
    <scope>NUCLEOTIDE SEQUENCE [LARGE SCALE GENOMIC DNA]</scope>
    <source>
        <strain evidence="2">ATCC 55076</strain>
    </source>
</reference>
<dbReference type="RefSeq" id="WP_080037807.1">
    <property type="nucleotide sequence ID" value="NZ_CP017717.1"/>
</dbReference>